<dbReference type="RefSeq" id="WP_147892242.1">
    <property type="nucleotide sequence ID" value="NZ_VRTS01000008.1"/>
</dbReference>
<dbReference type="AlphaFoldDB" id="A0A5C8KL41"/>
<evidence type="ECO:0000313" key="2">
    <source>
        <dbReference type="EMBL" id="TXK60783.1"/>
    </source>
</evidence>
<protein>
    <recommendedName>
        <fullName evidence="4">Tetratricopeptide repeat protein</fullName>
    </recommendedName>
</protein>
<comment type="caution">
    <text evidence="2">The sequence shown here is derived from an EMBL/GenBank/DDBJ whole genome shotgun (WGS) entry which is preliminary data.</text>
</comment>
<gene>
    <name evidence="2" type="ORF">FU658_11700</name>
</gene>
<keyword evidence="1" id="KW-0802">TPR repeat</keyword>
<dbReference type="PROSITE" id="PS50005">
    <property type="entry name" value="TPR"/>
    <property type="match status" value="1"/>
</dbReference>
<proteinExistence type="predicted"/>
<dbReference type="InterPro" id="IPR019734">
    <property type="entry name" value="TPR_rpt"/>
</dbReference>
<evidence type="ECO:0000313" key="3">
    <source>
        <dbReference type="Proteomes" id="UP000321248"/>
    </source>
</evidence>
<sequence length="537" mass="58400">MRLGAEVVDPATGATVFSEYQDGAGPEDSLRAMTTVAARLRGRLGEAVQEIDATSKPIADAASPSLDALRAYSLGITADGEGRYSDAKLHYEQALSLDPEFAMAMVSLGRSSLTDGDRAEALAWFSRAAALPERLSERERLALEALTAMIRRQPDYPRRWQAFSDLYPDHYPAAHNLALFSWWNNRFEDSLAYAERASSPRSVTRGSSIYVQGIALVGLGRFDEAREAFESASSLGYSRGVSIVSASGYAAQRRFDEARATLHAEPARTAGDLLARRGLELSMAIDEGRWGELPAFADALAASSVSEAGVYKWAGWAGQLAVDRDPHDHAARRARVRELMDQAHGQLHGEFHPEGDAIAMALLYAAYVAVRVDDIALARRGLELARSEVAASPLPVLSQLLQVVEARIDLAEGDAEAAVRRLAGIFDGSELALAHAVMGEAQAAAGRHETALGHMRWLAENRGRVYAESNIGYMLRPENVIQANRAQLRAAELSLDLGRREDAREWLDAFKSAWADLEAVPDLQAMVDDLDSRLSSN</sequence>
<keyword evidence="3" id="KW-1185">Reference proteome</keyword>
<organism evidence="2 3">
    <name type="scientific">Alkalisalibacterium limincola</name>
    <dbReference type="NCBI Taxonomy" id="2699169"/>
    <lineage>
        <taxon>Bacteria</taxon>
        <taxon>Pseudomonadati</taxon>
        <taxon>Pseudomonadota</taxon>
        <taxon>Gammaproteobacteria</taxon>
        <taxon>Lysobacterales</taxon>
        <taxon>Lysobacteraceae</taxon>
        <taxon>Alkalisalibacterium</taxon>
    </lineage>
</organism>
<accession>A0A5C8KL41</accession>
<dbReference type="Proteomes" id="UP000321248">
    <property type="component" value="Unassembled WGS sequence"/>
</dbReference>
<dbReference type="OrthoDB" id="5928393at2"/>
<dbReference type="EMBL" id="VRTS01000008">
    <property type="protein sequence ID" value="TXK60783.1"/>
    <property type="molecule type" value="Genomic_DNA"/>
</dbReference>
<dbReference type="InterPro" id="IPR011990">
    <property type="entry name" value="TPR-like_helical_dom_sf"/>
</dbReference>
<feature type="repeat" description="TPR" evidence="1">
    <location>
        <begin position="68"/>
        <end position="101"/>
    </location>
</feature>
<name>A0A5C8KL41_9GAMM</name>
<evidence type="ECO:0008006" key="4">
    <source>
        <dbReference type="Google" id="ProtNLM"/>
    </source>
</evidence>
<reference evidence="2 3" key="1">
    <citation type="submission" date="2019-08" db="EMBL/GenBank/DDBJ databases">
        <authorList>
            <person name="Karlyshev A.V."/>
        </authorList>
    </citation>
    <scope>NUCLEOTIDE SEQUENCE [LARGE SCALE GENOMIC DNA]</scope>
    <source>
        <strain evidence="2 3">Alg18-2.2</strain>
    </source>
</reference>
<dbReference type="Gene3D" id="1.25.40.10">
    <property type="entry name" value="Tetratricopeptide repeat domain"/>
    <property type="match status" value="1"/>
</dbReference>
<evidence type="ECO:0000256" key="1">
    <source>
        <dbReference type="PROSITE-ProRule" id="PRU00339"/>
    </source>
</evidence>
<dbReference type="SMART" id="SM00028">
    <property type="entry name" value="TPR"/>
    <property type="match status" value="3"/>
</dbReference>
<dbReference type="SUPFAM" id="SSF48452">
    <property type="entry name" value="TPR-like"/>
    <property type="match status" value="1"/>
</dbReference>
<dbReference type="Pfam" id="PF13432">
    <property type="entry name" value="TPR_16"/>
    <property type="match status" value="2"/>
</dbReference>